<dbReference type="AlphaFoldDB" id="A0AAX4IE00"/>
<dbReference type="KEGG" id="cdet:87943123"/>
<evidence type="ECO:0000313" key="2">
    <source>
        <dbReference type="Proteomes" id="UP001322277"/>
    </source>
</evidence>
<dbReference type="GeneID" id="87943123"/>
<gene>
    <name evidence="1" type="ORF">CDEST_06620</name>
</gene>
<reference evidence="2" key="1">
    <citation type="journal article" date="2023" name="bioRxiv">
        <title>Complete genome of the Medicago anthracnose fungus, Colletotrichum destructivum, reveals a mini-chromosome-like region within a core chromosome.</title>
        <authorList>
            <person name="Lapalu N."/>
            <person name="Simon A."/>
            <person name="Lu A."/>
            <person name="Plaumann P.-L."/>
            <person name="Amselem J."/>
            <person name="Pigne S."/>
            <person name="Auger A."/>
            <person name="Koch C."/>
            <person name="Dallery J.-F."/>
            <person name="O'Connell R.J."/>
        </authorList>
    </citation>
    <scope>NUCLEOTIDE SEQUENCE [LARGE SCALE GENOMIC DNA]</scope>
    <source>
        <strain evidence="2">CBS 520.97</strain>
    </source>
</reference>
<protein>
    <submittedName>
        <fullName evidence="1">Uncharacterized protein</fullName>
    </submittedName>
</protein>
<keyword evidence="2" id="KW-1185">Reference proteome</keyword>
<dbReference type="Proteomes" id="UP001322277">
    <property type="component" value="Chromosome 4"/>
</dbReference>
<dbReference type="RefSeq" id="XP_062778830.1">
    <property type="nucleotide sequence ID" value="XM_062922779.1"/>
</dbReference>
<name>A0AAX4IE00_9PEZI</name>
<accession>A0AAX4IE00</accession>
<dbReference type="EMBL" id="CP137308">
    <property type="protein sequence ID" value="WQF81606.1"/>
    <property type="molecule type" value="Genomic_DNA"/>
</dbReference>
<organism evidence="1 2">
    <name type="scientific">Colletotrichum destructivum</name>
    <dbReference type="NCBI Taxonomy" id="34406"/>
    <lineage>
        <taxon>Eukaryota</taxon>
        <taxon>Fungi</taxon>
        <taxon>Dikarya</taxon>
        <taxon>Ascomycota</taxon>
        <taxon>Pezizomycotina</taxon>
        <taxon>Sordariomycetes</taxon>
        <taxon>Hypocreomycetidae</taxon>
        <taxon>Glomerellales</taxon>
        <taxon>Glomerellaceae</taxon>
        <taxon>Colletotrichum</taxon>
        <taxon>Colletotrichum destructivum species complex</taxon>
    </lineage>
</organism>
<evidence type="ECO:0000313" key="1">
    <source>
        <dbReference type="EMBL" id="WQF81606.1"/>
    </source>
</evidence>
<proteinExistence type="predicted"/>
<sequence>MMGMRSNDRYRSLAPGSWIGGPMDTVQFNSNTGFVHGKPYGACQILRSSTTCKLCVVLARRVEEQSFRGQGGLASAIVWGPAG</sequence>